<comment type="caution">
    <text evidence="9">The sequence shown here is derived from an EMBL/GenBank/DDBJ whole genome shotgun (WGS) entry which is preliminary data.</text>
</comment>
<gene>
    <name evidence="9" type="ORF">Poli38472_008610</name>
</gene>
<evidence type="ECO:0000256" key="2">
    <source>
        <dbReference type="ARBA" id="ARBA00009062"/>
    </source>
</evidence>
<keyword evidence="7" id="KW-0137">Centromere</keyword>
<dbReference type="Pfam" id="PF09817">
    <property type="entry name" value="Zwilch"/>
    <property type="match status" value="1"/>
</dbReference>
<dbReference type="GO" id="GO:0007094">
    <property type="term" value="P:mitotic spindle assembly checkpoint signaling"/>
    <property type="evidence" value="ECO:0007669"/>
    <property type="project" value="TreeGrafter"/>
</dbReference>
<proteinExistence type="inferred from homology"/>
<dbReference type="OrthoDB" id="74487at2759"/>
<name>A0A8K1C4G8_PYTOL</name>
<accession>A0A8K1C4G8</accession>
<dbReference type="AlphaFoldDB" id="A0A8K1C4G8"/>
<feature type="region of interest" description="Disordered" evidence="8">
    <location>
        <begin position="359"/>
        <end position="384"/>
    </location>
</feature>
<dbReference type="Proteomes" id="UP000794436">
    <property type="component" value="Unassembled WGS sequence"/>
</dbReference>
<keyword evidence="4" id="KW-0132">Cell division</keyword>
<evidence type="ECO:0000256" key="6">
    <source>
        <dbReference type="ARBA" id="ARBA00023306"/>
    </source>
</evidence>
<reference evidence="9" key="1">
    <citation type="submission" date="2019-03" db="EMBL/GenBank/DDBJ databases">
        <title>Long read genome sequence of the mycoparasitic Pythium oligandrum ATCC 38472 isolated from sugarbeet rhizosphere.</title>
        <authorList>
            <person name="Gaulin E."/>
        </authorList>
    </citation>
    <scope>NUCLEOTIDE SEQUENCE</scope>
    <source>
        <strain evidence="9">ATCC 38472_TT</strain>
    </source>
</reference>
<evidence type="ECO:0000256" key="3">
    <source>
        <dbReference type="ARBA" id="ARBA00022454"/>
    </source>
</evidence>
<evidence type="ECO:0000256" key="4">
    <source>
        <dbReference type="ARBA" id="ARBA00022618"/>
    </source>
</evidence>
<dbReference type="EMBL" id="SPLM01000146">
    <property type="protein sequence ID" value="TMW55962.1"/>
    <property type="molecule type" value="Genomic_DNA"/>
</dbReference>
<evidence type="ECO:0000313" key="9">
    <source>
        <dbReference type="EMBL" id="TMW55962.1"/>
    </source>
</evidence>
<protein>
    <submittedName>
        <fullName evidence="9">Uncharacterized protein</fullName>
    </submittedName>
</protein>
<evidence type="ECO:0000256" key="8">
    <source>
        <dbReference type="SAM" id="MobiDB-lite"/>
    </source>
</evidence>
<evidence type="ECO:0000256" key="5">
    <source>
        <dbReference type="ARBA" id="ARBA00022776"/>
    </source>
</evidence>
<dbReference type="InterPro" id="IPR018630">
    <property type="entry name" value="Zwilch"/>
</dbReference>
<dbReference type="PANTHER" id="PTHR15995">
    <property type="entry name" value="PROTEIN ZWILCH HOMOLOG"/>
    <property type="match status" value="1"/>
</dbReference>
<sequence>MTWTSALARVLQRAEPPLALVEKDALVLLRVDAPRSFHPLHAFVSDEPSDESLVLVLRLHPELTTLLQTLRSSQPAAQDTDSIMERIVGGLVWQQRSSDATEYENLAVTTVPFFAEQVVHLTGGAVCLYGDDEVDALDALDKVAMALAQQEAVATELTSVVVVVEHQSGYAGRRFVFEDPTTTDLQPQVYRIHKSEWTSASIANLSLDDALEAYDAAFREHCEIHGDEEPDRRRTLDVSVQAAFEVRGPGRSAASSLAAPPVCLISSWTGIENVRSLLCRPAPQSSSVLCFSGARPKEPVSSCSSSQPRQTLVALECLEKALRSGDVASSWTETHDSSSWASEPMLVLPKFRRFLEEAHNSSQPQLRNSDEYLTGNEPATNNTIESSISVTLDGEHERQRNGESRADLDFVERVWDFVVQHVSSTELVLQSMHEFAQFLSVARVFPGVHPGNDSILAKLVRCRQQELHDDHMVSSTGPSPSFTDAAEKLLANPLDIVTAVIEVGEWKMKRDVEFWLGQTGFSAQESGDFVRGLPRFHVEQAPATSHWKAMEHVLELCRLGRSISLPVASMRQLVHDCVACYGGTETDLAATPALMVELQSFIPERLRANIADPLFWDLFMAFSGTFHHRVRLCQEAFHPSAPSLLTADATPLTLDHKTLQSLRRCVPESVSNHPDVVAMLSRLEQDHETRAQSSRPLFGGMDLSLTAMTRYDCTTRTLNVYP</sequence>
<keyword evidence="3" id="KW-0158">Chromosome</keyword>
<dbReference type="GO" id="GO:0034501">
    <property type="term" value="P:protein localization to kinetochore"/>
    <property type="evidence" value="ECO:0007669"/>
    <property type="project" value="TreeGrafter"/>
</dbReference>
<comment type="similarity">
    <text evidence="2">Belongs to the ZWILCH family.</text>
</comment>
<dbReference type="GO" id="GO:1990423">
    <property type="term" value="C:RZZ complex"/>
    <property type="evidence" value="ECO:0007669"/>
    <property type="project" value="InterPro"/>
</dbReference>
<dbReference type="PANTHER" id="PTHR15995:SF1">
    <property type="entry name" value="PROTEIN ZWILCH HOMOLOG"/>
    <property type="match status" value="1"/>
</dbReference>
<dbReference type="Gene3D" id="1.10.287.1880">
    <property type="match status" value="1"/>
</dbReference>
<comment type="subcellular location">
    <subcellularLocation>
        <location evidence="1">Chromosome</location>
        <location evidence="1">Centromere</location>
    </subcellularLocation>
</comment>
<evidence type="ECO:0000256" key="1">
    <source>
        <dbReference type="ARBA" id="ARBA00004584"/>
    </source>
</evidence>
<dbReference type="GO" id="GO:0051301">
    <property type="term" value="P:cell division"/>
    <property type="evidence" value="ECO:0007669"/>
    <property type="project" value="UniProtKB-KW"/>
</dbReference>
<evidence type="ECO:0000313" key="10">
    <source>
        <dbReference type="Proteomes" id="UP000794436"/>
    </source>
</evidence>
<evidence type="ECO:0000256" key="7">
    <source>
        <dbReference type="ARBA" id="ARBA00023328"/>
    </source>
</evidence>
<keyword evidence="6" id="KW-0131">Cell cycle</keyword>
<keyword evidence="5" id="KW-0498">Mitosis</keyword>
<keyword evidence="10" id="KW-1185">Reference proteome</keyword>
<organism evidence="9 10">
    <name type="scientific">Pythium oligandrum</name>
    <name type="common">Mycoparasitic fungus</name>
    <dbReference type="NCBI Taxonomy" id="41045"/>
    <lineage>
        <taxon>Eukaryota</taxon>
        <taxon>Sar</taxon>
        <taxon>Stramenopiles</taxon>
        <taxon>Oomycota</taxon>
        <taxon>Peronosporomycetes</taxon>
        <taxon>Pythiales</taxon>
        <taxon>Pythiaceae</taxon>
        <taxon>Pythium</taxon>
    </lineage>
</organism>